<proteinExistence type="predicted"/>
<protein>
    <submittedName>
        <fullName evidence="1">Uncharacterized protein</fullName>
    </submittedName>
</protein>
<evidence type="ECO:0000313" key="2">
    <source>
        <dbReference type="Proteomes" id="UP000320948"/>
    </source>
</evidence>
<dbReference type="AlphaFoldDB" id="A0A6N4QZX4"/>
<comment type="caution">
    <text evidence="1">The sequence shown here is derived from an EMBL/GenBank/DDBJ whole genome shotgun (WGS) entry which is preliminary data.</text>
</comment>
<organism evidence="1 2">
    <name type="scientific">Blastochloris viridis</name>
    <name type="common">Rhodopseudomonas viridis</name>
    <dbReference type="NCBI Taxonomy" id="1079"/>
    <lineage>
        <taxon>Bacteria</taxon>
        <taxon>Pseudomonadati</taxon>
        <taxon>Pseudomonadota</taxon>
        <taxon>Alphaproteobacteria</taxon>
        <taxon>Hyphomicrobiales</taxon>
        <taxon>Blastochloridaceae</taxon>
        <taxon>Blastochloris</taxon>
    </lineage>
</organism>
<dbReference type="EMBL" id="VAFM01000002">
    <property type="protein sequence ID" value="TKW60768.1"/>
    <property type="molecule type" value="Genomic_DNA"/>
</dbReference>
<evidence type="ECO:0000313" key="1">
    <source>
        <dbReference type="EMBL" id="TKW60768.1"/>
    </source>
</evidence>
<gene>
    <name evidence="1" type="ORF">DI628_07705</name>
</gene>
<name>A0A6N4QZX4_BLAVI</name>
<reference evidence="1 2" key="1">
    <citation type="journal article" date="2017" name="Nat. Commun.">
        <title>In situ click chemistry generation of cyclooxygenase-2 inhibitors.</title>
        <authorList>
            <person name="Bhardwaj A."/>
            <person name="Kaur J."/>
            <person name="Wuest M."/>
            <person name="Wuest F."/>
        </authorList>
    </citation>
    <scope>NUCLEOTIDE SEQUENCE [LARGE SCALE GENOMIC DNA]</scope>
    <source>
        <strain evidence="1">S2_018_000_R2_106</strain>
    </source>
</reference>
<dbReference type="Proteomes" id="UP000320948">
    <property type="component" value="Unassembled WGS sequence"/>
</dbReference>
<accession>A0A6N4QZX4</accession>
<sequence>MFGMFKRAAKLARLKDTLHTNLFYAAGYIANLETIRSDEDLLDAIQQVSVLVLEDFTAYLTFDELEPPIACIITPEFTLKPTPTSNNYHAWFSLMEVYDVFPEAVMEFSKLCSKMVARKTMASQRMRAPEALSNEALDRDARKVAEAVATYVLYTSAR</sequence>